<name>A0A6M3LV41_9ZZZZ</name>
<sequence>MSLFRGGKAMIEKSKIRPHLSPSQISTYLRCGEMWRRRYIEGEIIPPGITLIKGRSIHTGAEINHRQKIESHRDMKKKDIIEISVNDVETIKAEDGYSLTEEEQGIGAAKVLGQAKDRIAVIAGLYMDEVAPTIQPVLVEETFRIELPGGSHDLLGRIDYCDDQQRVGDIKTASKSKNQADIDNSDQMTFYHLAYQSRFGHPPAGLRMDVLVDKKVPAAQFLTSTRDEQDYEILINKINAVLAGLKAGIFLPAPENSWICSKKFCGYAPSCRFFRK</sequence>
<dbReference type="Pfam" id="PF12705">
    <property type="entry name" value="PDDEXK_1"/>
    <property type="match status" value="1"/>
</dbReference>
<gene>
    <name evidence="2" type="ORF">MM171A01652_0004</name>
    <name evidence="3" type="ORF">MM171B01257_0003</name>
</gene>
<protein>
    <submittedName>
        <fullName evidence="2">Putative PD-(D/E)XK nuclease superfamily protein</fullName>
    </submittedName>
</protein>
<reference evidence="2" key="1">
    <citation type="submission" date="2020-03" db="EMBL/GenBank/DDBJ databases">
        <title>The deep terrestrial virosphere.</title>
        <authorList>
            <person name="Holmfeldt K."/>
            <person name="Nilsson E."/>
            <person name="Simone D."/>
            <person name="Lopez-Fernandez M."/>
            <person name="Wu X."/>
            <person name="de Brujin I."/>
            <person name="Lundin D."/>
            <person name="Andersson A."/>
            <person name="Bertilsson S."/>
            <person name="Dopson M."/>
        </authorList>
    </citation>
    <scope>NUCLEOTIDE SEQUENCE</scope>
    <source>
        <strain evidence="2">MM171A01652</strain>
        <strain evidence="3">MM171B01257</strain>
    </source>
</reference>
<feature type="domain" description="PD-(D/E)XK endonuclease-like" evidence="1">
    <location>
        <begin position="19"/>
        <end position="272"/>
    </location>
</feature>
<dbReference type="AlphaFoldDB" id="A0A6M3LV41"/>
<dbReference type="EMBL" id="MT143598">
    <property type="protein sequence ID" value="QJA98653.1"/>
    <property type="molecule type" value="Genomic_DNA"/>
</dbReference>
<dbReference type="InterPro" id="IPR038726">
    <property type="entry name" value="PDDEXK_AddAB-type"/>
</dbReference>
<proteinExistence type="predicted"/>
<accession>A0A6M3LV41</accession>
<organism evidence="2">
    <name type="scientific">viral metagenome</name>
    <dbReference type="NCBI Taxonomy" id="1070528"/>
    <lineage>
        <taxon>unclassified sequences</taxon>
        <taxon>metagenomes</taxon>
        <taxon>organismal metagenomes</taxon>
    </lineage>
</organism>
<dbReference type="InterPro" id="IPR011604">
    <property type="entry name" value="PDDEXK-like_dom_sf"/>
</dbReference>
<dbReference type="Gene3D" id="3.90.320.10">
    <property type="match status" value="1"/>
</dbReference>
<evidence type="ECO:0000313" key="2">
    <source>
        <dbReference type="EMBL" id="QJA98653.1"/>
    </source>
</evidence>
<evidence type="ECO:0000313" key="3">
    <source>
        <dbReference type="EMBL" id="QJB02457.1"/>
    </source>
</evidence>
<dbReference type="EMBL" id="MT143785">
    <property type="protein sequence ID" value="QJB02457.1"/>
    <property type="molecule type" value="Genomic_DNA"/>
</dbReference>
<evidence type="ECO:0000259" key="1">
    <source>
        <dbReference type="Pfam" id="PF12705"/>
    </source>
</evidence>